<dbReference type="PROSITE" id="PS00211">
    <property type="entry name" value="ABC_TRANSPORTER_1"/>
    <property type="match status" value="1"/>
</dbReference>
<evidence type="ECO:0000313" key="6">
    <source>
        <dbReference type="Proteomes" id="UP000190198"/>
    </source>
</evidence>
<dbReference type="Pfam" id="PF00005">
    <property type="entry name" value="ABC_tran"/>
    <property type="match status" value="1"/>
</dbReference>
<dbReference type="InterPro" id="IPR003593">
    <property type="entry name" value="AAA+_ATPase"/>
</dbReference>
<gene>
    <name evidence="5" type="ORF">BOW52_09985</name>
</gene>
<dbReference type="PROSITE" id="PS50893">
    <property type="entry name" value="ABC_TRANSPORTER_2"/>
    <property type="match status" value="1"/>
</dbReference>
<keyword evidence="1" id="KW-0677">Repeat</keyword>
<reference evidence="5 6" key="1">
    <citation type="submission" date="2016-11" db="EMBL/GenBank/DDBJ databases">
        <title>Mixed transmission modes and dynamic genome evolution in an obligate animal-bacterial symbiosis.</title>
        <authorList>
            <person name="Russell S.L."/>
            <person name="Corbett-Detig R.B."/>
            <person name="Cavanaugh C.M."/>
        </authorList>
    </citation>
    <scope>NUCLEOTIDE SEQUENCE [LARGE SCALE GENOMIC DNA]</scope>
    <source>
        <strain evidence="5">Sp-SM6</strain>
    </source>
</reference>
<dbReference type="SUPFAM" id="SSF52540">
    <property type="entry name" value="P-loop containing nucleoside triphosphate hydrolases"/>
    <property type="match status" value="1"/>
</dbReference>
<name>A0A1T2KYH1_9GAMM</name>
<comment type="caution">
    <text evidence="5">The sequence shown here is derived from an EMBL/GenBank/DDBJ whole genome shotgun (WGS) entry which is preliminary data.</text>
</comment>
<keyword evidence="3" id="KW-0067">ATP-binding</keyword>
<dbReference type="InterPro" id="IPR027417">
    <property type="entry name" value="P-loop_NTPase"/>
</dbReference>
<dbReference type="PANTHER" id="PTHR19211">
    <property type="entry name" value="ATP-BINDING TRANSPORT PROTEIN-RELATED"/>
    <property type="match status" value="1"/>
</dbReference>
<dbReference type="PANTHER" id="PTHR19211:SF14">
    <property type="entry name" value="ATP-BINDING CASSETTE SUB-FAMILY F MEMBER 1"/>
    <property type="match status" value="1"/>
</dbReference>
<dbReference type="EMBL" id="MPRK01000261">
    <property type="protein sequence ID" value="OOZ37917.1"/>
    <property type="molecule type" value="Genomic_DNA"/>
</dbReference>
<keyword evidence="6" id="KW-1185">Reference proteome</keyword>
<keyword evidence="2" id="KW-0547">Nucleotide-binding</keyword>
<evidence type="ECO:0000313" key="5">
    <source>
        <dbReference type="EMBL" id="OOZ37917.1"/>
    </source>
</evidence>
<accession>A0A1T2KYH1</accession>
<proteinExistence type="predicted"/>
<dbReference type="InterPro" id="IPR003439">
    <property type="entry name" value="ABC_transporter-like_ATP-bd"/>
</dbReference>
<evidence type="ECO:0000256" key="2">
    <source>
        <dbReference type="ARBA" id="ARBA00022741"/>
    </source>
</evidence>
<protein>
    <recommendedName>
        <fullName evidence="4">ABC transporter domain-containing protein</fullName>
    </recommendedName>
</protein>
<dbReference type="Gene3D" id="3.40.50.300">
    <property type="entry name" value="P-loop containing nucleotide triphosphate hydrolases"/>
    <property type="match status" value="1"/>
</dbReference>
<dbReference type="GO" id="GO:0005524">
    <property type="term" value="F:ATP binding"/>
    <property type="evidence" value="ECO:0007669"/>
    <property type="project" value="UniProtKB-KW"/>
</dbReference>
<feature type="non-terminal residue" evidence="5">
    <location>
        <position position="1"/>
    </location>
</feature>
<dbReference type="InterPro" id="IPR050611">
    <property type="entry name" value="ABCF"/>
</dbReference>
<dbReference type="GO" id="GO:0016887">
    <property type="term" value="F:ATP hydrolysis activity"/>
    <property type="evidence" value="ECO:0007669"/>
    <property type="project" value="InterPro"/>
</dbReference>
<dbReference type="Proteomes" id="UP000190198">
    <property type="component" value="Unassembled WGS sequence"/>
</dbReference>
<organism evidence="5 6">
    <name type="scientific">Solemya elarraichensis gill symbiont</name>
    <dbReference type="NCBI Taxonomy" id="1918949"/>
    <lineage>
        <taxon>Bacteria</taxon>
        <taxon>Pseudomonadati</taxon>
        <taxon>Pseudomonadota</taxon>
        <taxon>Gammaproteobacteria</taxon>
        <taxon>sulfur-oxidizing symbionts</taxon>
    </lineage>
</organism>
<evidence type="ECO:0000256" key="1">
    <source>
        <dbReference type="ARBA" id="ARBA00022737"/>
    </source>
</evidence>
<dbReference type="SMART" id="SM00382">
    <property type="entry name" value="AAA"/>
    <property type="match status" value="1"/>
</dbReference>
<dbReference type="InterPro" id="IPR017871">
    <property type="entry name" value="ABC_transporter-like_CS"/>
</dbReference>
<feature type="domain" description="ABC transporter" evidence="4">
    <location>
        <begin position="66"/>
        <end position="254"/>
    </location>
</feature>
<sequence>IARSGSQAKVILNTLKQSAESSSGSRESNQNRKLLQIQDQLCTLNRKHELFKQQILPLGKVEKRALRILDITEVRLPYIQHENEITFSVDFGEKIHLSGKNGSGKSTLLKAIAGRLSPVHGNINVRAGLCYLDQHFTLLDNTKSILENLAFFCSHLTETNLRTLLAGIGLKREKATQGVVNLSGGERMKVSMLAISHQSDNTLLLLDEPNNHLDLDSRLMLAQALHDFNGSVLIVSHDKDFIGDIGISRVISIEGS</sequence>
<dbReference type="RefSeq" id="WP_167367321.1">
    <property type="nucleotide sequence ID" value="NZ_MPRK01000261.1"/>
</dbReference>
<dbReference type="AlphaFoldDB" id="A0A1T2KYH1"/>
<evidence type="ECO:0000259" key="4">
    <source>
        <dbReference type="PROSITE" id="PS50893"/>
    </source>
</evidence>
<evidence type="ECO:0000256" key="3">
    <source>
        <dbReference type="ARBA" id="ARBA00022840"/>
    </source>
</evidence>